<dbReference type="InterPro" id="IPR012349">
    <property type="entry name" value="Split_barrel_FMN-bd"/>
</dbReference>
<evidence type="ECO:0000256" key="2">
    <source>
        <dbReference type="ARBA" id="ARBA00022630"/>
    </source>
</evidence>
<dbReference type="Pfam" id="PF01613">
    <property type="entry name" value="Flavin_Reduct"/>
    <property type="match status" value="1"/>
</dbReference>
<sequence length="178" mass="19819">MVFRQRALSKVYQLIEPGPVVLLITASRGHPNVMTMSWHMMVEFEPPLIACIVSEANFSFAALRATGEAVIAVPPRNLADTVARIGNCSGRNRDKFKRFGLTALPATLVGAPLIKECFCNLECRVTDTSMVPRYNLFVLEVLRAWIDPARKNAKTLHHRGYGSFTVDGATIKTRSKMR</sequence>
<name>A0AAE9NCP7_9BRAD</name>
<proteinExistence type="inferred from homology"/>
<organism evidence="5 6">
    <name type="scientific">Bradyrhizobium betae</name>
    <dbReference type="NCBI Taxonomy" id="244734"/>
    <lineage>
        <taxon>Bacteria</taxon>
        <taxon>Pseudomonadati</taxon>
        <taxon>Pseudomonadota</taxon>
        <taxon>Alphaproteobacteria</taxon>
        <taxon>Hyphomicrobiales</taxon>
        <taxon>Nitrobacteraceae</taxon>
        <taxon>Bradyrhizobium</taxon>
    </lineage>
</organism>
<dbReference type="Proteomes" id="UP001058872">
    <property type="component" value="Chromosome"/>
</dbReference>
<dbReference type="Gene3D" id="2.30.110.10">
    <property type="entry name" value="Electron Transport, Fmn-binding Protein, Chain A"/>
    <property type="match status" value="1"/>
</dbReference>
<evidence type="ECO:0000256" key="3">
    <source>
        <dbReference type="ARBA" id="ARBA00038054"/>
    </source>
</evidence>
<evidence type="ECO:0000256" key="1">
    <source>
        <dbReference type="ARBA" id="ARBA00001917"/>
    </source>
</evidence>
<dbReference type="GO" id="GO:0010181">
    <property type="term" value="F:FMN binding"/>
    <property type="evidence" value="ECO:0007669"/>
    <property type="project" value="InterPro"/>
</dbReference>
<dbReference type="SMART" id="SM00903">
    <property type="entry name" value="Flavin_Reduct"/>
    <property type="match status" value="1"/>
</dbReference>
<evidence type="ECO:0000313" key="6">
    <source>
        <dbReference type="Proteomes" id="UP001058872"/>
    </source>
</evidence>
<comment type="similarity">
    <text evidence="3">Belongs to the flavoredoxin family.</text>
</comment>
<dbReference type="PANTHER" id="PTHR43567">
    <property type="entry name" value="FLAVOREDOXIN-RELATED-RELATED"/>
    <property type="match status" value="1"/>
</dbReference>
<comment type="cofactor">
    <cofactor evidence="1">
        <name>FMN</name>
        <dbReference type="ChEBI" id="CHEBI:58210"/>
    </cofactor>
</comment>
<evidence type="ECO:0000259" key="4">
    <source>
        <dbReference type="SMART" id="SM00903"/>
    </source>
</evidence>
<evidence type="ECO:0000313" key="5">
    <source>
        <dbReference type="EMBL" id="UUO66369.1"/>
    </source>
</evidence>
<keyword evidence="2" id="KW-0285">Flavoprotein</keyword>
<dbReference type="EMBL" id="CP028989">
    <property type="protein sequence ID" value="UUO66369.1"/>
    <property type="molecule type" value="Genomic_DNA"/>
</dbReference>
<dbReference type="InterPro" id="IPR052174">
    <property type="entry name" value="Flavoredoxin"/>
</dbReference>
<feature type="domain" description="Flavin reductase like" evidence="4">
    <location>
        <begin position="14"/>
        <end position="163"/>
    </location>
</feature>
<dbReference type="InterPro" id="IPR002563">
    <property type="entry name" value="Flavin_Rdtase-like_dom"/>
</dbReference>
<protein>
    <submittedName>
        <fullName evidence="5">Flavin reductase</fullName>
    </submittedName>
</protein>
<dbReference type="SUPFAM" id="SSF50475">
    <property type="entry name" value="FMN-binding split barrel"/>
    <property type="match status" value="1"/>
</dbReference>
<dbReference type="GO" id="GO:0016646">
    <property type="term" value="F:oxidoreductase activity, acting on the CH-NH group of donors, NAD or NADP as acceptor"/>
    <property type="evidence" value="ECO:0007669"/>
    <property type="project" value="UniProtKB-ARBA"/>
</dbReference>
<reference evidence="5" key="1">
    <citation type="submission" date="2018-04" db="EMBL/GenBank/DDBJ databases">
        <title>Genomes of Endosymbiotic and Endophytic Bradyrhizobium Publication status.</title>
        <authorList>
            <person name="Guha S."/>
            <person name="Jorrin B."/>
            <person name="Sarkar M."/>
            <person name="Poole P.S."/>
            <person name="DasGupta M."/>
        </authorList>
    </citation>
    <scope>NUCLEOTIDE SEQUENCE</scope>
    <source>
        <strain evidence="5">WBOS16</strain>
    </source>
</reference>
<dbReference type="PANTHER" id="PTHR43567:SF1">
    <property type="entry name" value="FLAVOREDOXIN"/>
    <property type="match status" value="1"/>
</dbReference>
<gene>
    <name evidence="5" type="ORF">DCM83_14950</name>
</gene>
<dbReference type="AlphaFoldDB" id="A0AAE9NCP7"/>
<accession>A0AAE9NCP7</accession>
<dbReference type="RefSeq" id="WP_257177178.1">
    <property type="nucleotide sequence ID" value="NZ_CP028989.1"/>
</dbReference>